<proteinExistence type="predicted"/>
<dbReference type="GO" id="GO:0016757">
    <property type="term" value="F:glycosyltransferase activity"/>
    <property type="evidence" value="ECO:0007669"/>
    <property type="project" value="InterPro"/>
</dbReference>
<dbReference type="HOGENOM" id="CLU_009583_0_3_6"/>
<dbReference type="KEGG" id="abo:ABO_0920"/>
<dbReference type="InterPro" id="IPR001296">
    <property type="entry name" value="Glyco_trans_1"/>
</dbReference>
<evidence type="ECO:0000313" key="4">
    <source>
        <dbReference type="Proteomes" id="UP000008871"/>
    </source>
</evidence>
<dbReference type="Gene3D" id="3.40.50.2000">
    <property type="entry name" value="Glycogen Phosphorylase B"/>
    <property type="match status" value="2"/>
</dbReference>
<dbReference type="CAZy" id="GT4">
    <property type="family name" value="Glycosyltransferase Family 4"/>
</dbReference>
<dbReference type="EMBL" id="AM286690">
    <property type="protein sequence ID" value="CAL16368.1"/>
    <property type="molecule type" value="Genomic_DNA"/>
</dbReference>
<dbReference type="STRING" id="393595.ABO_0920"/>
<reference evidence="3 4" key="1">
    <citation type="journal article" date="2006" name="Nat. Biotechnol.">
        <title>Genome sequence of the ubiquitous hydrocarbon-degrading marine bacterium Alcanivorax borkumensis.</title>
        <authorList>
            <person name="Schneiker S."/>
            <person name="Martins dos Santos V.A.P."/>
            <person name="Bartels D."/>
            <person name="Bekel T."/>
            <person name="Brecht M."/>
            <person name="Buhrmester J."/>
            <person name="Chernikova T.N."/>
            <person name="Denaro R."/>
            <person name="Ferrer M."/>
            <person name="Gertler C."/>
            <person name="Goesmann A."/>
            <person name="Golyshina O.V."/>
            <person name="Kaminski F."/>
            <person name="Khachane A.N."/>
            <person name="Lang S."/>
            <person name="Linke B."/>
            <person name="McHardy A.C."/>
            <person name="Meyer F."/>
            <person name="Nechitaylo T."/>
            <person name="Puehler A."/>
            <person name="Regenhardt D."/>
            <person name="Rupp O."/>
            <person name="Sabirova J.S."/>
            <person name="Selbitschka W."/>
            <person name="Yakimov M.M."/>
            <person name="Timmis K.N."/>
            <person name="Vorhoelter F.-J."/>
            <person name="Weidner S."/>
            <person name="Kaiser O."/>
            <person name="Golyshin P.N."/>
        </authorList>
    </citation>
    <scope>NUCLEOTIDE SEQUENCE [LARGE SCALE GENOMIC DNA]</scope>
    <source>
        <strain evidence="4">ATCC 700651 / DSM 11573 / NCIMB 13689 / SK2</strain>
    </source>
</reference>
<feature type="domain" description="Glycosyl transferase family 1" evidence="1">
    <location>
        <begin position="193"/>
        <end position="353"/>
    </location>
</feature>
<sequence>MAWLKADLGMDKIRVLHCLETIGSGGVEQTRLSLVKCLDSSRYEQRIICTKAIGGLPELFQQEGCEIVEVGEFEKVFDFERYRRAAAAVKDFKPHIIHGAVFEGVNMAAIVGRRCSVPVIIGEETSDPQNRSWKGSLLYRFLVFFIHHMVAVSPAVERYLRNKIFVPKYKVTMVANGVAEKPAPASEEVVCLRKELGISDSDFVIGTVGRLFDEHKRVSDLLRAFEMLLEHSANAKLLIVGTGPDEDMLKTMAKNLGVLNRVIFAGYQVNTRIYYELMDVFCLPSAFEAFGLVLVEAMYAGVPIVATRTGGIPKVVVENETALLSPPFDPKVLSHNILKLYTSSELRDKFSVAGLARARREFSEDRYVSDIDTLYTRLLSERGLI</sequence>
<evidence type="ECO:0000259" key="1">
    <source>
        <dbReference type="Pfam" id="PF00534"/>
    </source>
</evidence>
<dbReference type="SUPFAM" id="SSF53756">
    <property type="entry name" value="UDP-Glycosyltransferase/glycogen phosphorylase"/>
    <property type="match status" value="1"/>
</dbReference>
<dbReference type="Proteomes" id="UP000008871">
    <property type="component" value="Chromosome"/>
</dbReference>
<feature type="domain" description="Glycosyltransferase subfamily 4-like N-terminal" evidence="2">
    <location>
        <begin position="25"/>
        <end position="177"/>
    </location>
</feature>
<protein>
    <submittedName>
        <fullName evidence="3">Glycosyl transferase, group 1 family protein</fullName>
    </submittedName>
</protein>
<dbReference type="Pfam" id="PF00534">
    <property type="entry name" value="Glycos_transf_1"/>
    <property type="match status" value="1"/>
</dbReference>
<gene>
    <name evidence="3" type="ordered locus">ABO_0920</name>
</gene>
<dbReference type="AlphaFoldDB" id="Q0VR30"/>
<keyword evidence="3" id="KW-0808">Transferase</keyword>
<organism evidence="3 4">
    <name type="scientific">Alcanivorax borkumensis (strain ATCC 700651 / DSM 11573 / NCIMB 13689 / SK2)</name>
    <dbReference type="NCBI Taxonomy" id="393595"/>
    <lineage>
        <taxon>Bacteria</taxon>
        <taxon>Pseudomonadati</taxon>
        <taxon>Pseudomonadota</taxon>
        <taxon>Gammaproteobacteria</taxon>
        <taxon>Oceanospirillales</taxon>
        <taxon>Alcanivoracaceae</taxon>
        <taxon>Alcanivorax</taxon>
    </lineage>
</organism>
<name>Q0VR30_ALCBS</name>
<accession>Q0VR30</accession>
<evidence type="ECO:0000259" key="2">
    <source>
        <dbReference type="Pfam" id="PF13579"/>
    </source>
</evidence>
<dbReference type="InterPro" id="IPR050194">
    <property type="entry name" value="Glycosyltransferase_grp1"/>
</dbReference>
<dbReference type="eggNOG" id="COG0438">
    <property type="taxonomic scope" value="Bacteria"/>
</dbReference>
<dbReference type="InterPro" id="IPR028098">
    <property type="entry name" value="Glyco_trans_4-like_N"/>
</dbReference>
<keyword evidence="4" id="KW-1185">Reference proteome</keyword>
<dbReference type="PANTHER" id="PTHR45947">
    <property type="entry name" value="SULFOQUINOVOSYL TRANSFERASE SQD2"/>
    <property type="match status" value="1"/>
</dbReference>
<dbReference type="PANTHER" id="PTHR45947:SF3">
    <property type="entry name" value="SULFOQUINOVOSYL TRANSFERASE SQD2"/>
    <property type="match status" value="1"/>
</dbReference>
<evidence type="ECO:0000313" key="3">
    <source>
        <dbReference type="EMBL" id="CAL16368.1"/>
    </source>
</evidence>
<dbReference type="Pfam" id="PF13579">
    <property type="entry name" value="Glyco_trans_4_4"/>
    <property type="match status" value="1"/>
</dbReference>